<dbReference type="Proteomes" id="UP001548189">
    <property type="component" value="Unassembled WGS sequence"/>
</dbReference>
<gene>
    <name evidence="2" type="ORF">ABVT43_11210</name>
</gene>
<dbReference type="SUPFAM" id="SSF54523">
    <property type="entry name" value="Pili subunits"/>
    <property type="match status" value="1"/>
</dbReference>
<sequence>MSINRPPPKLAAFTLLELIIVIVLVAIVSVYIITRSDSSSSYQLDTIVEQIISSARLSQQLSMNDNTRTFALLIQSNSINLTADGSPFAVGNISFPINFGSQVTLSPNGSISFNSLGETTATTLNVQLNQTIQICFRSSGYIERC</sequence>
<feature type="transmembrane region" description="Helical" evidence="1">
    <location>
        <begin position="12"/>
        <end position="33"/>
    </location>
</feature>
<evidence type="ECO:0000313" key="3">
    <source>
        <dbReference type="Proteomes" id="UP001548189"/>
    </source>
</evidence>
<dbReference type="EMBL" id="JBEVCJ010000012">
    <property type="protein sequence ID" value="MET1255695.1"/>
    <property type="molecule type" value="Genomic_DNA"/>
</dbReference>
<dbReference type="InterPro" id="IPR045584">
    <property type="entry name" value="Pilin-like"/>
</dbReference>
<evidence type="ECO:0000256" key="1">
    <source>
        <dbReference type="SAM" id="Phobius"/>
    </source>
</evidence>
<name>A0ABV2BUT9_9GAMM</name>
<dbReference type="InterPro" id="IPR012902">
    <property type="entry name" value="N_methyl_site"/>
</dbReference>
<reference evidence="2 3" key="1">
    <citation type="submission" date="2024-06" db="EMBL/GenBank/DDBJ databases">
        <authorList>
            <person name="Li F."/>
        </authorList>
    </citation>
    <scope>NUCLEOTIDE SEQUENCE [LARGE SCALE GENOMIC DNA]</scope>
    <source>
        <strain evidence="2 3">GXAS 311</strain>
    </source>
</reference>
<keyword evidence="1" id="KW-0472">Membrane</keyword>
<dbReference type="NCBIfam" id="TIGR02532">
    <property type="entry name" value="IV_pilin_GFxxxE"/>
    <property type="match status" value="1"/>
</dbReference>
<organism evidence="2 3">
    <name type="scientific">Aliikangiella maris</name>
    <dbReference type="NCBI Taxonomy" id="3162458"/>
    <lineage>
        <taxon>Bacteria</taxon>
        <taxon>Pseudomonadati</taxon>
        <taxon>Pseudomonadota</taxon>
        <taxon>Gammaproteobacteria</taxon>
        <taxon>Oceanospirillales</taxon>
        <taxon>Pleioneaceae</taxon>
        <taxon>Aliikangiella</taxon>
    </lineage>
</organism>
<dbReference type="RefSeq" id="WP_353896279.1">
    <property type="nucleotide sequence ID" value="NZ_JBEVCJ010000012.1"/>
</dbReference>
<keyword evidence="1" id="KW-1133">Transmembrane helix</keyword>
<keyword evidence="3" id="KW-1185">Reference proteome</keyword>
<evidence type="ECO:0000313" key="2">
    <source>
        <dbReference type="EMBL" id="MET1255695.1"/>
    </source>
</evidence>
<protein>
    <submittedName>
        <fullName evidence="2">Prepilin-type N-terminal cleavage/methylation domain-containing protein</fullName>
    </submittedName>
</protein>
<proteinExistence type="predicted"/>
<comment type="caution">
    <text evidence="2">The sequence shown here is derived from an EMBL/GenBank/DDBJ whole genome shotgun (WGS) entry which is preliminary data.</text>
</comment>
<keyword evidence="1" id="KW-0812">Transmembrane</keyword>
<accession>A0ABV2BUT9</accession>
<dbReference type="Gene3D" id="3.30.700.10">
    <property type="entry name" value="Glycoprotein, Type 4 Pilin"/>
    <property type="match status" value="1"/>
</dbReference>